<dbReference type="InterPro" id="IPR007867">
    <property type="entry name" value="GMC_OxRtase_C"/>
</dbReference>
<dbReference type="KEGG" id="dpx:DAPPUDRAFT_257960"/>
<dbReference type="STRING" id="6669.E9HEJ1"/>
<accession>E9HEJ1</accession>
<evidence type="ECO:0000259" key="4">
    <source>
        <dbReference type="PROSITE" id="PS00624"/>
    </source>
</evidence>
<comment type="similarity">
    <text evidence="1 2">Belongs to the GMC oxidoreductase family.</text>
</comment>
<dbReference type="Pfam" id="PF05199">
    <property type="entry name" value="GMC_oxred_C"/>
    <property type="match status" value="1"/>
</dbReference>
<feature type="domain" description="Glucose-methanol-choline oxidoreductase N-terminal" evidence="3">
    <location>
        <begin position="22"/>
        <end position="45"/>
    </location>
</feature>
<evidence type="ECO:0000313" key="5">
    <source>
        <dbReference type="EMBL" id="EFX69856.1"/>
    </source>
</evidence>
<gene>
    <name evidence="5" type="ORF">DAPPUDRAFT_257960</name>
</gene>
<protein>
    <recommendedName>
        <fullName evidence="3 4">Glucose-methanol-choline oxidoreductase N-terminal domain-containing protein</fullName>
    </recommendedName>
</protein>
<dbReference type="PANTHER" id="PTHR11552:SF227">
    <property type="entry name" value="GLUCOSE DEHYDROGENASE [FAD, QUINONE]-LIKE PROTEIN"/>
    <property type="match status" value="1"/>
</dbReference>
<dbReference type="EMBL" id="GL732629">
    <property type="protein sequence ID" value="EFX69856.1"/>
    <property type="molecule type" value="Genomic_DNA"/>
</dbReference>
<evidence type="ECO:0000313" key="6">
    <source>
        <dbReference type="Proteomes" id="UP000000305"/>
    </source>
</evidence>
<keyword evidence="6" id="KW-1185">Reference proteome</keyword>
<dbReference type="PROSITE" id="PS00623">
    <property type="entry name" value="GMC_OXRED_1"/>
    <property type="match status" value="1"/>
</dbReference>
<dbReference type="AlphaFoldDB" id="E9HEJ1"/>
<evidence type="ECO:0000256" key="2">
    <source>
        <dbReference type="RuleBase" id="RU003968"/>
    </source>
</evidence>
<dbReference type="GO" id="GO:0050660">
    <property type="term" value="F:flavin adenine dinucleotide binding"/>
    <property type="evidence" value="ECO:0007669"/>
    <property type="project" value="InterPro"/>
</dbReference>
<dbReference type="eggNOG" id="KOG1238">
    <property type="taxonomic scope" value="Eukaryota"/>
</dbReference>
<dbReference type="Proteomes" id="UP000000305">
    <property type="component" value="Unassembled WGS sequence"/>
</dbReference>
<dbReference type="InterPro" id="IPR000172">
    <property type="entry name" value="GMC_OxRdtase_N"/>
</dbReference>
<sequence length="392" mass="43947">MYQAPSISRTSISFSVGLWPRGKMLGGSSSINYMLYIRGNKKDYDDWRDVYGCDGWGYDDVLPYFIKSEDNQNPYLAGTKYHGKSGTIRRGSRCSTSKAFLRPVRDRPNLHISMNSQVIKIMIDPDTKTVTGVQFEKNGRMYFGEETKEVVISAGAVASPQILMLSGVGPKDHLEEKGIPLILDKLKVGENLHDHVGLIGMIFLIDKPYSQISASRIMNLPVLLNYTLFGRSAMSTLGGVEGVAFVKSKLGTDTGDYPDIQMHFGSGSIRYAHGTTDDVWNKYYKPILDHLPVLLRPKSRGNIRLASNDPYDKPLINPNYFSDDGDYDIKVTVKSVKFSLALSKMEAFQKMGSRLYDMPYPGCEDKPLWTDEYWACWIKSSSFTLAHTVGTC</sequence>
<dbReference type="PROSITE" id="PS00624">
    <property type="entry name" value="GMC_OXRED_2"/>
    <property type="match status" value="1"/>
</dbReference>
<dbReference type="Pfam" id="PF00732">
    <property type="entry name" value="GMC_oxred_N"/>
    <property type="match status" value="2"/>
</dbReference>
<organism evidence="5 6">
    <name type="scientific">Daphnia pulex</name>
    <name type="common">Water flea</name>
    <dbReference type="NCBI Taxonomy" id="6669"/>
    <lineage>
        <taxon>Eukaryota</taxon>
        <taxon>Metazoa</taxon>
        <taxon>Ecdysozoa</taxon>
        <taxon>Arthropoda</taxon>
        <taxon>Crustacea</taxon>
        <taxon>Branchiopoda</taxon>
        <taxon>Diplostraca</taxon>
        <taxon>Cladocera</taxon>
        <taxon>Anomopoda</taxon>
        <taxon>Daphniidae</taxon>
        <taxon>Daphnia</taxon>
    </lineage>
</organism>
<name>E9HEJ1_DAPPU</name>
<dbReference type="GO" id="GO:0016614">
    <property type="term" value="F:oxidoreductase activity, acting on CH-OH group of donors"/>
    <property type="evidence" value="ECO:0007669"/>
    <property type="project" value="InterPro"/>
</dbReference>
<dbReference type="InterPro" id="IPR012132">
    <property type="entry name" value="GMC_OxRdtase"/>
</dbReference>
<dbReference type="InParanoid" id="E9HEJ1"/>
<dbReference type="GO" id="GO:0016491">
    <property type="term" value="F:oxidoreductase activity"/>
    <property type="evidence" value="ECO:0000318"/>
    <property type="project" value="GO_Central"/>
</dbReference>
<dbReference type="SUPFAM" id="SSF51905">
    <property type="entry name" value="FAD/NAD(P)-binding domain"/>
    <property type="match status" value="1"/>
</dbReference>
<dbReference type="PhylomeDB" id="E9HEJ1"/>
<dbReference type="OMA" id="CAGCESS"/>
<evidence type="ECO:0000256" key="1">
    <source>
        <dbReference type="ARBA" id="ARBA00010790"/>
    </source>
</evidence>
<proteinExistence type="inferred from homology"/>
<reference evidence="5 6" key="1">
    <citation type="journal article" date="2011" name="Science">
        <title>The ecoresponsive genome of Daphnia pulex.</title>
        <authorList>
            <person name="Colbourne J.K."/>
            <person name="Pfrender M.E."/>
            <person name="Gilbert D."/>
            <person name="Thomas W.K."/>
            <person name="Tucker A."/>
            <person name="Oakley T.H."/>
            <person name="Tokishita S."/>
            <person name="Aerts A."/>
            <person name="Arnold G.J."/>
            <person name="Basu M.K."/>
            <person name="Bauer D.J."/>
            <person name="Caceres C.E."/>
            <person name="Carmel L."/>
            <person name="Casola C."/>
            <person name="Choi J.H."/>
            <person name="Detter J.C."/>
            <person name="Dong Q."/>
            <person name="Dusheyko S."/>
            <person name="Eads B.D."/>
            <person name="Frohlich T."/>
            <person name="Geiler-Samerotte K.A."/>
            <person name="Gerlach D."/>
            <person name="Hatcher P."/>
            <person name="Jogdeo S."/>
            <person name="Krijgsveld J."/>
            <person name="Kriventseva E.V."/>
            <person name="Kultz D."/>
            <person name="Laforsch C."/>
            <person name="Lindquist E."/>
            <person name="Lopez J."/>
            <person name="Manak J.R."/>
            <person name="Muller J."/>
            <person name="Pangilinan J."/>
            <person name="Patwardhan R.P."/>
            <person name="Pitluck S."/>
            <person name="Pritham E.J."/>
            <person name="Rechtsteiner A."/>
            <person name="Rho M."/>
            <person name="Rogozin I.B."/>
            <person name="Sakarya O."/>
            <person name="Salamov A."/>
            <person name="Schaack S."/>
            <person name="Shapiro H."/>
            <person name="Shiga Y."/>
            <person name="Skalitzky C."/>
            <person name="Smith Z."/>
            <person name="Souvorov A."/>
            <person name="Sung W."/>
            <person name="Tang Z."/>
            <person name="Tsuchiya D."/>
            <person name="Tu H."/>
            <person name="Vos H."/>
            <person name="Wang M."/>
            <person name="Wolf Y.I."/>
            <person name="Yamagata H."/>
            <person name="Yamada T."/>
            <person name="Ye Y."/>
            <person name="Shaw J.R."/>
            <person name="Andrews J."/>
            <person name="Crease T.J."/>
            <person name="Tang H."/>
            <person name="Lucas S.M."/>
            <person name="Robertson H.M."/>
            <person name="Bork P."/>
            <person name="Koonin E.V."/>
            <person name="Zdobnov E.M."/>
            <person name="Grigoriev I.V."/>
            <person name="Lynch M."/>
            <person name="Boore J.L."/>
        </authorList>
    </citation>
    <scope>NUCLEOTIDE SEQUENCE [LARGE SCALE GENOMIC DNA]</scope>
</reference>
<dbReference type="InterPro" id="IPR036188">
    <property type="entry name" value="FAD/NAD-bd_sf"/>
</dbReference>
<dbReference type="HOGENOM" id="CLU_002865_7_1_1"/>
<keyword evidence="2" id="KW-0285">Flavoprotein</keyword>
<feature type="domain" description="Glucose-methanol-choline oxidoreductase N-terminal" evidence="4">
    <location>
        <begin position="155"/>
        <end position="169"/>
    </location>
</feature>
<dbReference type="Gene3D" id="3.50.50.60">
    <property type="entry name" value="FAD/NAD(P)-binding domain"/>
    <property type="match status" value="1"/>
</dbReference>
<evidence type="ECO:0000259" key="3">
    <source>
        <dbReference type="PROSITE" id="PS00623"/>
    </source>
</evidence>
<dbReference type="PANTHER" id="PTHR11552">
    <property type="entry name" value="GLUCOSE-METHANOL-CHOLINE GMC OXIDOREDUCTASE"/>
    <property type="match status" value="1"/>
</dbReference>
<keyword evidence="2" id="KW-0274">FAD</keyword>
<dbReference type="SUPFAM" id="SSF54373">
    <property type="entry name" value="FAD-linked reductases, C-terminal domain"/>
    <property type="match status" value="1"/>
</dbReference>
<dbReference type="OrthoDB" id="269227at2759"/>